<name>A0A0D2GI10_CLAB1</name>
<dbReference type="OrthoDB" id="3200163at2759"/>
<protein>
    <submittedName>
        <fullName evidence="1">Uncharacterized protein</fullName>
    </submittedName>
</protein>
<dbReference type="Proteomes" id="UP000053789">
    <property type="component" value="Unassembled WGS sequence"/>
</dbReference>
<gene>
    <name evidence="1" type="ORF">Z519_01561</name>
</gene>
<evidence type="ECO:0000313" key="1">
    <source>
        <dbReference type="EMBL" id="KIW97977.1"/>
    </source>
</evidence>
<dbReference type="VEuPathDB" id="FungiDB:Z519_01561"/>
<dbReference type="EMBL" id="KN846981">
    <property type="protein sequence ID" value="KIW97977.1"/>
    <property type="molecule type" value="Genomic_DNA"/>
</dbReference>
<dbReference type="AlphaFoldDB" id="A0A0D2GI10"/>
<evidence type="ECO:0000313" key="2">
    <source>
        <dbReference type="Proteomes" id="UP000053789"/>
    </source>
</evidence>
<sequence>MGVRRLIADRKSLPSDVTYDGVTPLMPTTSKPIHVVFFLMLAPQNYQRRATVPLYGKYLVPLDLTHHPFRTALHFALAGPLLPEASVTALMAHADPWVPYWAFARLSGICWKDLLPMFNLDTVRVLIEHGGSCIDFGWSPYSGHDPDCINEVTNMTVGHLSQSTPEDFLWVTASERINLMGLELDLFYMSMAMTQCRVKNSNIRRIYTVFSNASDLSRLVKIHDSYQSTVLHRPLSRPPYVEDDYLQIVLQSWINWYK</sequence>
<reference evidence="1" key="1">
    <citation type="submission" date="2015-01" db="EMBL/GenBank/DDBJ databases">
        <title>The Genome Sequence of Cladophialophora bantiana CBS 173.52.</title>
        <authorList>
            <consortium name="The Broad Institute Genomics Platform"/>
            <person name="Cuomo C."/>
            <person name="de Hoog S."/>
            <person name="Gorbushina A."/>
            <person name="Stielow B."/>
            <person name="Teixiera M."/>
            <person name="Abouelleil A."/>
            <person name="Chapman S.B."/>
            <person name="Priest M."/>
            <person name="Young S.K."/>
            <person name="Wortman J."/>
            <person name="Nusbaum C."/>
            <person name="Birren B."/>
        </authorList>
    </citation>
    <scope>NUCLEOTIDE SEQUENCE [LARGE SCALE GENOMIC DNA]</scope>
    <source>
        <strain evidence="1">CBS 173.52</strain>
    </source>
</reference>
<dbReference type="RefSeq" id="XP_016624646.1">
    <property type="nucleotide sequence ID" value="XM_016759318.1"/>
</dbReference>
<accession>A0A0D2GI10</accession>
<dbReference type="GeneID" id="27694489"/>
<proteinExistence type="predicted"/>
<organism evidence="1 2">
    <name type="scientific">Cladophialophora bantiana (strain ATCC 10958 / CBS 173.52 / CDC B-1940 / NIH 8579)</name>
    <name type="common">Xylohypha bantiana</name>
    <dbReference type="NCBI Taxonomy" id="1442370"/>
    <lineage>
        <taxon>Eukaryota</taxon>
        <taxon>Fungi</taxon>
        <taxon>Dikarya</taxon>
        <taxon>Ascomycota</taxon>
        <taxon>Pezizomycotina</taxon>
        <taxon>Eurotiomycetes</taxon>
        <taxon>Chaetothyriomycetidae</taxon>
        <taxon>Chaetothyriales</taxon>
        <taxon>Herpotrichiellaceae</taxon>
        <taxon>Cladophialophora</taxon>
    </lineage>
</organism>
<keyword evidence="2" id="KW-1185">Reference proteome</keyword>
<dbReference type="HOGENOM" id="CLU_1077703_0_0_1"/>